<dbReference type="AlphaFoldDB" id="A0A0G0BT05"/>
<reference evidence="1 2" key="1">
    <citation type="journal article" date="2015" name="Nature">
        <title>rRNA introns, odd ribosomes, and small enigmatic genomes across a large radiation of phyla.</title>
        <authorList>
            <person name="Brown C.T."/>
            <person name="Hug L.A."/>
            <person name="Thomas B.C."/>
            <person name="Sharon I."/>
            <person name="Castelle C.J."/>
            <person name="Singh A."/>
            <person name="Wilkins M.J."/>
            <person name="Williams K.H."/>
            <person name="Banfield J.F."/>
        </authorList>
    </citation>
    <scope>NUCLEOTIDE SEQUENCE [LARGE SCALE GENOMIC DNA]</scope>
</reference>
<dbReference type="Proteomes" id="UP000034952">
    <property type="component" value="Unassembled WGS sequence"/>
</dbReference>
<dbReference type="EMBL" id="LBPY01000002">
    <property type="protein sequence ID" value="KKP66896.1"/>
    <property type="molecule type" value="Genomic_DNA"/>
</dbReference>
<evidence type="ECO:0000313" key="2">
    <source>
        <dbReference type="Proteomes" id="UP000034952"/>
    </source>
</evidence>
<accession>A0A0G0BT05</accession>
<gene>
    <name evidence="1" type="ORF">UR64_C0002G0112</name>
</gene>
<sequence length="558" mass="66315">MTTEKTYNLEQLRVVSVDTGIPLRELQEEYGVFEFVFSSLEEAQKGYHKISGKYENKKEHPELIAYINEWKKLTESEYLILAEENLNQIIYFLNNCFPSNDTLVRGLELAKKNIGSDLSKMVVFIKTININRQHTRYVECPVYQYEEELYNSIDELFLGKIGNKHKLYQYEEAWNELAELDIDHHRSKFPKFKELLEKRLVSTAKTPEALLALPYKEIENTLNKWNYFSKTKSIEKILPTLDTFLSLINKEDSERYDRPNKAQRKVHQLFSKCETEDQAKRLMDIARPFYYRNEEEKKKYGDVLYDLFKNSVSRIIHKKFPHPKLANFKHIANTFQFNKYELEKMDSKWRQKSREVLQGPIVDWYRTFDQIHDDYKPALLTKWNTWGIIQFSEMTTWEELSHFDLMLLPVPGNKGMSHRYFWSPTRTTFSAFILLLNKLIEVVPKGNENTLLNLIKFMDKCLSEVHTRGLFREEQALVLKKIVTNNPSMAELESLYQSQLPEWNNDVSDYYAPTLEVVIDAILEKDFSYFDKIFERIKTSQYLKSKYLKMRVNKSMVA</sequence>
<name>A0A0G0BT05_9BACT</name>
<comment type="caution">
    <text evidence="1">The sequence shown here is derived from an EMBL/GenBank/DDBJ whole genome shotgun (WGS) entry which is preliminary data.</text>
</comment>
<evidence type="ECO:0000313" key="1">
    <source>
        <dbReference type="EMBL" id="KKP66896.1"/>
    </source>
</evidence>
<proteinExistence type="predicted"/>
<organism evidence="1 2">
    <name type="scientific">Candidatus Nomurabacteria bacterium GW2011_GWE1_35_16</name>
    <dbReference type="NCBI Taxonomy" id="1618761"/>
    <lineage>
        <taxon>Bacteria</taxon>
        <taxon>Candidatus Nomuraibacteriota</taxon>
    </lineage>
</organism>
<protein>
    <submittedName>
        <fullName evidence="1">Uncharacterized protein</fullName>
    </submittedName>
</protein>